<accession>A0A6A6UJJ0</accession>
<comment type="similarity">
    <text evidence="1">Belongs to the CbxX/CfxQ family.</text>
</comment>
<dbReference type="Gene3D" id="3.40.50.300">
    <property type="entry name" value="P-loop containing nucleotide triphosphate hydrolases"/>
    <property type="match status" value="2"/>
</dbReference>
<dbReference type="Proteomes" id="UP000799302">
    <property type="component" value="Unassembled WGS sequence"/>
</dbReference>
<dbReference type="FunFam" id="3.40.50.300:FF:000216">
    <property type="entry name" value="Type VII secretion ATPase EccA"/>
    <property type="match status" value="2"/>
</dbReference>
<dbReference type="SMART" id="SM00382">
    <property type="entry name" value="AAA"/>
    <property type="match status" value="2"/>
</dbReference>
<organism evidence="5 6">
    <name type="scientific">Microthyrium microscopicum</name>
    <dbReference type="NCBI Taxonomy" id="703497"/>
    <lineage>
        <taxon>Eukaryota</taxon>
        <taxon>Fungi</taxon>
        <taxon>Dikarya</taxon>
        <taxon>Ascomycota</taxon>
        <taxon>Pezizomycotina</taxon>
        <taxon>Dothideomycetes</taxon>
        <taxon>Dothideomycetes incertae sedis</taxon>
        <taxon>Microthyriales</taxon>
        <taxon>Microthyriaceae</taxon>
        <taxon>Microthyrium</taxon>
    </lineage>
</organism>
<proteinExistence type="inferred from homology"/>
<evidence type="ECO:0000259" key="4">
    <source>
        <dbReference type="SMART" id="SM00382"/>
    </source>
</evidence>
<feature type="domain" description="AAA+ ATPase" evidence="4">
    <location>
        <begin position="157"/>
        <end position="301"/>
    </location>
</feature>
<feature type="domain" description="AAA+ ATPase" evidence="4">
    <location>
        <begin position="436"/>
        <end position="580"/>
    </location>
</feature>
<evidence type="ECO:0000256" key="1">
    <source>
        <dbReference type="ARBA" id="ARBA00010378"/>
    </source>
</evidence>
<dbReference type="GO" id="GO:0005524">
    <property type="term" value="F:ATP binding"/>
    <property type="evidence" value="ECO:0007669"/>
    <property type="project" value="UniProtKB-KW"/>
</dbReference>
<gene>
    <name evidence="5" type="ORF">BT63DRAFT_398087</name>
</gene>
<dbReference type="OrthoDB" id="2423195at2759"/>
<protein>
    <submittedName>
        <fullName evidence="5">P-loop containing nucleoside triphosphate hydrolase protein</fullName>
    </submittedName>
</protein>
<keyword evidence="2" id="KW-0547">Nucleotide-binding</keyword>
<dbReference type="InterPro" id="IPR003959">
    <property type="entry name" value="ATPase_AAA_core"/>
</dbReference>
<dbReference type="InterPro" id="IPR003593">
    <property type="entry name" value="AAA+_ATPase"/>
</dbReference>
<dbReference type="PANTHER" id="PTHR43392:SF2">
    <property type="entry name" value="AAA-TYPE ATPASE FAMILY PROTEIN _ ANKYRIN REPEAT FAMILY PROTEIN"/>
    <property type="match status" value="1"/>
</dbReference>
<dbReference type="SUPFAM" id="SSF52540">
    <property type="entry name" value="P-loop containing nucleoside triphosphate hydrolases"/>
    <property type="match status" value="2"/>
</dbReference>
<dbReference type="CDD" id="cd00009">
    <property type="entry name" value="AAA"/>
    <property type="match status" value="2"/>
</dbReference>
<keyword evidence="5" id="KW-0378">Hydrolase</keyword>
<dbReference type="InterPro" id="IPR027417">
    <property type="entry name" value="P-loop_NTPase"/>
</dbReference>
<evidence type="ECO:0000256" key="2">
    <source>
        <dbReference type="ARBA" id="ARBA00022741"/>
    </source>
</evidence>
<sequence>MPDSLSHLHLENVITITDEKVLELITRSVNKTFKKSPMKIEEGFKGPYIQACARRILKKCSNDYENLHRTVRSEMQKVYDRQLKRLATSDDSTDKLLLTADDLLGPLPDASQFKMEEWVELQSMIGLEKVKQSIQALMDGLLIDYYRELNGQKPLTVKLSRLFLGPPGTGKTTVAKLYGAILAKLNLLSNGELVCINANDLIGSYIGESLATTKAIIENCQGKVLLIDEAYMLHAKRNNDCPFRQEVTDTIVGQIQNTPGEDICVIMCGYKKEMEDYIRDANPGLQRRFPLDEAFIFEDFDDKALGEILDLKVKKQDLKMTDDGRRAAMAVLKLAKQRLNFGNGGAVDNVLGEAVINYRKRFSKSPVDQRASYLKEGLLLDVDFDPDCKRALEAESEIDRLFEDMIGLESQVDVFRGLSRRVKNMTGRNVDPKLYVPFSFVFKGPPGCGKTTVARKIGQLYWSMGILATNEVVEVSVQDLIAAYVGQTITKTRTLLESALGKVLFIDEAYRLAGETTSDNSQSFAAEARDELVDAMTKPQFDGKLVIILAGYTAPMEVTLSQNPGLASRFPTHLQFQNLSPEACVLLLKQRIEALGVTTTLDGKEPDLQDKFKSLSANEDWGNGRDIESIAKEVVGQRFETLKDEDKEEVTLDFVRGILEKWPFG</sequence>
<evidence type="ECO:0000256" key="3">
    <source>
        <dbReference type="ARBA" id="ARBA00022840"/>
    </source>
</evidence>
<evidence type="ECO:0000313" key="6">
    <source>
        <dbReference type="Proteomes" id="UP000799302"/>
    </source>
</evidence>
<keyword evidence="6" id="KW-1185">Reference proteome</keyword>
<dbReference type="GO" id="GO:0016887">
    <property type="term" value="F:ATP hydrolysis activity"/>
    <property type="evidence" value="ECO:0007669"/>
    <property type="project" value="InterPro"/>
</dbReference>
<reference evidence="5" key="1">
    <citation type="journal article" date="2020" name="Stud. Mycol.">
        <title>101 Dothideomycetes genomes: a test case for predicting lifestyles and emergence of pathogens.</title>
        <authorList>
            <person name="Haridas S."/>
            <person name="Albert R."/>
            <person name="Binder M."/>
            <person name="Bloem J."/>
            <person name="Labutti K."/>
            <person name="Salamov A."/>
            <person name="Andreopoulos B."/>
            <person name="Baker S."/>
            <person name="Barry K."/>
            <person name="Bills G."/>
            <person name="Bluhm B."/>
            <person name="Cannon C."/>
            <person name="Castanera R."/>
            <person name="Culley D."/>
            <person name="Daum C."/>
            <person name="Ezra D."/>
            <person name="Gonzalez J."/>
            <person name="Henrissat B."/>
            <person name="Kuo A."/>
            <person name="Liang C."/>
            <person name="Lipzen A."/>
            <person name="Lutzoni F."/>
            <person name="Magnuson J."/>
            <person name="Mondo S."/>
            <person name="Nolan M."/>
            <person name="Ohm R."/>
            <person name="Pangilinan J."/>
            <person name="Park H.-J."/>
            <person name="Ramirez L."/>
            <person name="Alfaro M."/>
            <person name="Sun H."/>
            <person name="Tritt A."/>
            <person name="Yoshinaga Y."/>
            <person name="Zwiers L.-H."/>
            <person name="Turgeon B."/>
            <person name="Goodwin S."/>
            <person name="Spatafora J."/>
            <person name="Crous P."/>
            <person name="Grigoriev I."/>
        </authorList>
    </citation>
    <scope>NUCLEOTIDE SEQUENCE</scope>
    <source>
        <strain evidence="5">CBS 115976</strain>
    </source>
</reference>
<keyword evidence="3" id="KW-0067">ATP-binding</keyword>
<name>A0A6A6UJJ0_9PEZI</name>
<dbReference type="AlphaFoldDB" id="A0A6A6UJJ0"/>
<evidence type="ECO:0000313" key="5">
    <source>
        <dbReference type="EMBL" id="KAF2671701.1"/>
    </source>
</evidence>
<dbReference type="InterPro" id="IPR000641">
    <property type="entry name" value="CbxX/CfxQ"/>
</dbReference>
<dbReference type="Gene3D" id="1.10.8.60">
    <property type="match status" value="1"/>
</dbReference>
<dbReference type="PRINTS" id="PR00819">
    <property type="entry name" value="CBXCFQXSUPER"/>
</dbReference>
<dbReference type="Pfam" id="PF00004">
    <property type="entry name" value="AAA"/>
    <property type="match status" value="2"/>
</dbReference>
<dbReference type="PANTHER" id="PTHR43392">
    <property type="entry name" value="AAA-TYPE ATPASE FAMILY PROTEIN / ANKYRIN REPEAT FAMILY PROTEIN"/>
    <property type="match status" value="1"/>
</dbReference>
<dbReference type="InterPro" id="IPR050773">
    <property type="entry name" value="CbxX/CfxQ_RuBisCO_ESX"/>
</dbReference>
<dbReference type="EMBL" id="MU004232">
    <property type="protein sequence ID" value="KAF2671701.1"/>
    <property type="molecule type" value="Genomic_DNA"/>
</dbReference>